<evidence type="ECO:0000313" key="2">
    <source>
        <dbReference type="Proteomes" id="UP001633002"/>
    </source>
</evidence>
<protein>
    <recommendedName>
        <fullName evidence="3">Reverse transcriptase domain-containing protein</fullName>
    </recommendedName>
</protein>
<keyword evidence="2" id="KW-1185">Reference proteome</keyword>
<gene>
    <name evidence="1" type="ORF">R1sor_025663</name>
</gene>
<proteinExistence type="predicted"/>
<reference evidence="1 2" key="1">
    <citation type="submission" date="2024-09" db="EMBL/GenBank/DDBJ databases">
        <title>Chromosome-scale assembly of Riccia sorocarpa.</title>
        <authorList>
            <person name="Paukszto L."/>
        </authorList>
    </citation>
    <scope>NUCLEOTIDE SEQUENCE [LARGE SCALE GENOMIC DNA]</scope>
    <source>
        <strain evidence="1">LP-2024</strain>
        <tissue evidence="1">Aerial parts of the thallus</tissue>
    </source>
</reference>
<organism evidence="1 2">
    <name type="scientific">Riccia sorocarpa</name>
    <dbReference type="NCBI Taxonomy" id="122646"/>
    <lineage>
        <taxon>Eukaryota</taxon>
        <taxon>Viridiplantae</taxon>
        <taxon>Streptophyta</taxon>
        <taxon>Embryophyta</taxon>
        <taxon>Marchantiophyta</taxon>
        <taxon>Marchantiopsida</taxon>
        <taxon>Marchantiidae</taxon>
        <taxon>Marchantiales</taxon>
        <taxon>Ricciaceae</taxon>
        <taxon>Riccia</taxon>
    </lineage>
</organism>
<dbReference type="Proteomes" id="UP001633002">
    <property type="component" value="Unassembled WGS sequence"/>
</dbReference>
<evidence type="ECO:0008006" key="3">
    <source>
        <dbReference type="Google" id="ProtNLM"/>
    </source>
</evidence>
<comment type="caution">
    <text evidence="1">The sequence shown here is derived from an EMBL/GenBank/DDBJ whole genome shotgun (WGS) entry which is preliminary data.</text>
</comment>
<sequence>MVELPDDSRGKSALIVGAEARCWKHLTKSKDLVDAYFCVLHRTGATFTRQAFCGNRFDRARLDRFYLSEGAEWLDTIQEVIHHSDHGQVASDHIPITLTCDLLPDTTNGSRPKSYFKMGPKILRRPGVKDKIKRAWESHPPDTGNAQRRWEMAWIRAGVPFGPYLLTFCTQVLMDLMNDGRTRGEIKGLHINGNEDLLQQLFADDMGIYLQLDEEVFTHTMNALETFEMASSARLNLQKTTVIPMFDGPTPHRLTRTGCQVASTEDRFQYLGILHGVDIVDDEIMADIQIRYAQRLKHWSNSLLT</sequence>
<dbReference type="SUPFAM" id="SSF56219">
    <property type="entry name" value="DNase I-like"/>
    <property type="match status" value="1"/>
</dbReference>
<accession>A0ABD3GCG5</accession>
<dbReference type="EMBL" id="JBJQOH010000008">
    <property type="protein sequence ID" value="KAL3675715.1"/>
    <property type="molecule type" value="Genomic_DNA"/>
</dbReference>
<evidence type="ECO:0000313" key="1">
    <source>
        <dbReference type="EMBL" id="KAL3675715.1"/>
    </source>
</evidence>
<dbReference type="InterPro" id="IPR036691">
    <property type="entry name" value="Endo/exonu/phosph_ase_sf"/>
</dbReference>
<dbReference type="AlphaFoldDB" id="A0ABD3GCG5"/>
<name>A0ABD3GCG5_9MARC</name>